<keyword evidence="2" id="KW-1185">Reference proteome</keyword>
<reference evidence="1 2" key="1">
    <citation type="journal article" date="2018" name="Biotechnol. Biofuels">
        <title>Integrative visual omics of the white-rot fungus Polyporus brumalis exposes the biotechnological potential of its oxidative enzymes for delignifying raw plant biomass.</title>
        <authorList>
            <person name="Miyauchi S."/>
            <person name="Rancon A."/>
            <person name="Drula E."/>
            <person name="Hage H."/>
            <person name="Chaduli D."/>
            <person name="Favel A."/>
            <person name="Grisel S."/>
            <person name="Henrissat B."/>
            <person name="Herpoel-Gimbert I."/>
            <person name="Ruiz-Duenas F.J."/>
            <person name="Chevret D."/>
            <person name="Hainaut M."/>
            <person name="Lin J."/>
            <person name="Wang M."/>
            <person name="Pangilinan J."/>
            <person name="Lipzen A."/>
            <person name="Lesage-Meessen L."/>
            <person name="Navarro D."/>
            <person name="Riley R."/>
            <person name="Grigoriev I.V."/>
            <person name="Zhou S."/>
            <person name="Raouche S."/>
            <person name="Rosso M.N."/>
        </authorList>
    </citation>
    <scope>NUCLEOTIDE SEQUENCE [LARGE SCALE GENOMIC DNA]</scope>
    <source>
        <strain evidence="1 2">BRFM 1820</strain>
    </source>
</reference>
<dbReference type="Proteomes" id="UP000256964">
    <property type="component" value="Unassembled WGS sequence"/>
</dbReference>
<gene>
    <name evidence="1" type="ORF">OH76DRAFT_1413452</name>
</gene>
<proteinExistence type="predicted"/>
<dbReference type="EMBL" id="KZ857727">
    <property type="protein sequence ID" value="RDX39595.1"/>
    <property type="molecule type" value="Genomic_DNA"/>
</dbReference>
<sequence>MSVRPSRHTAAPRRRSTGACMARVQDVIRALVLHCGIPPRVFTAAETATTTSMLSHHYGVERIQGGACPVSST</sequence>
<protein>
    <submittedName>
        <fullName evidence="1">Uncharacterized protein</fullName>
    </submittedName>
</protein>
<name>A0A371CH35_9APHY</name>
<accession>A0A371CH35</accession>
<evidence type="ECO:0000313" key="2">
    <source>
        <dbReference type="Proteomes" id="UP000256964"/>
    </source>
</evidence>
<evidence type="ECO:0000313" key="1">
    <source>
        <dbReference type="EMBL" id="RDX39595.1"/>
    </source>
</evidence>
<organism evidence="1 2">
    <name type="scientific">Lentinus brumalis</name>
    <dbReference type="NCBI Taxonomy" id="2498619"/>
    <lineage>
        <taxon>Eukaryota</taxon>
        <taxon>Fungi</taxon>
        <taxon>Dikarya</taxon>
        <taxon>Basidiomycota</taxon>
        <taxon>Agaricomycotina</taxon>
        <taxon>Agaricomycetes</taxon>
        <taxon>Polyporales</taxon>
        <taxon>Polyporaceae</taxon>
        <taxon>Lentinus</taxon>
    </lineage>
</organism>
<dbReference type="AlphaFoldDB" id="A0A371CH35"/>